<feature type="non-terminal residue" evidence="2">
    <location>
        <position position="1"/>
    </location>
</feature>
<comment type="caution">
    <text evidence="2">The sequence shown here is derived from an EMBL/GenBank/DDBJ whole genome shotgun (WGS) entry which is preliminary data.</text>
</comment>
<sequence>DQAKQVLTHLNQTTGSRYQVSKSSLENIRARLGEGFAVAELVLVVDYSVEKWGSDLKMAEYLRPATLFQPTKFPGYLQTATKWEKAGRPPRSAWGKRGVPTVAVDQDCDAAYRRFIGSSLPIQNPSELEIQVRSEASKAGVRQMQTGFAVNAWNRIWREHAQRGVEA</sequence>
<name>A0ABY2SDG6_9HYPH</name>
<reference evidence="2 3" key="1">
    <citation type="submission" date="2019-04" db="EMBL/GenBank/DDBJ databases">
        <authorList>
            <person name="Li M."/>
            <person name="Gao C."/>
        </authorList>
    </citation>
    <scope>NUCLEOTIDE SEQUENCE [LARGE SCALE GENOMIC DNA]</scope>
    <source>
        <strain evidence="2 3">BGMRC 2031</strain>
    </source>
</reference>
<dbReference type="InterPro" id="IPR011741">
    <property type="entry name" value="Phg_2220_C"/>
</dbReference>
<evidence type="ECO:0000313" key="3">
    <source>
        <dbReference type="Proteomes" id="UP000305202"/>
    </source>
</evidence>
<gene>
    <name evidence="2" type="ORF">FCN80_26300</name>
</gene>
<proteinExistence type="predicted"/>
<organism evidence="2 3">
    <name type="scientific">Martelella alba</name>
    <dbReference type="NCBI Taxonomy" id="2590451"/>
    <lineage>
        <taxon>Bacteria</taxon>
        <taxon>Pseudomonadati</taxon>
        <taxon>Pseudomonadota</taxon>
        <taxon>Alphaproteobacteria</taxon>
        <taxon>Hyphomicrobiales</taxon>
        <taxon>Aurantimonadaceae</taxon>
        <taxon>Martelella</taxon>
    </lineage>
</organism>
<dbReference type="EMBL" id="SZPQ01000173">
    <property type="protein sequence ID" value="TKI01602.1"/>
    <property type="molecule type" value="Genomic_DNA"/>
</dbReference>
<dbReference type="Pfam" id="PF09524">
    <property type="entry name" value="Phg_2220_C"/>
    <property type="match status" value="1"/>
</dbReference>
<feature type="domain" description="Phage conserved hypothetical protein C-terminal" evidence="1">
    <location>
        <begin position="6"/>
        <end position="78"/>
    </location>
</feature>
<accession>A0ABY2SDG6</accession>
<dbReference type="RefSeq" id="WP_170975553.1">
    <property type="nucleotide sequence ID" value="NZ_SZPQ01000173.1"/>
</dbReference>
<protein>
    <submittedName>
        <fullName evidence="2">GntR family transcriptional regulator</fullName>
    </submittedName>
</protein>
<keyword evidence="3" id="KW-1185">Reference proteome</keyword>
<evidence type="ECO:0000313" key="2">
    <source>
        <dbReference type="EMBL" id="TKI01602.1"/>
    </source>
</evidence>
<evidence type="ECO:0000259" key="1">
    <source>
        <dbReference type="Pfam" id="PF09524"/>
    </source>
</evidence>
<dbReference type="Proteomes" id="UP000305202">
    <property type="component" value="Unassembled WGS sequence"/>
</dbReference>